<dbReference type="AlphaFoldDB" id="A0A485LAA0"/>
<dbReference type="EMBL" id="CAADRA010006399">
    <property type="protein sequence ID" value="VFT94910.1"/>
    <property type="molecule type" value="Genomic_DNA"/>
</dbReference>
<dbReference type="Proteomes" id="UP000332933">
    <property type="component" value="Unassembled WGS sequence"/>
</dbReference>
<name>A0A485LAA0_9STRA</name>
<organism evidence="7 8">
    <name type="scientific">Aphanomyces stellatus</name>
    <dbReference type="NCBI Taxonomy" id="120398"/>
    <lineage>
        <taxon>Eukaryota</taxon>
        <taxon>Sar</taxon>
        <taxon>Stramenopiles</taxon>
        <taxon>Oomycota</taxon>
        <taxon>Saprolegniomycetes</taxon>
        <taxon>Saprolegniales</taxon>
        <taxon>Verrucalvaceae</taxon>
        <taxon>Aphanomyces</taxon>
    </lineage>
</organism>
<protein>
    <submittedName>
        <fullName evidence="7">Aste57867_18172 protein</fullName>
    </submittedName>
</protein>
<keyword evidence="1" id="KW-0862">Zinc</keyword>
<evidence type="ECO:0000313" key="7">
    <source>
        <dbReference type="EMBL" id="VFT94910.1"/>
    </source>
</evidence>
<proteinExistence type="predicted"/>
<keyword evidence="3" id="KW-0472">Membrane</keyword>
<evidence type="ECO:0000256" key="2">
    <source>
        <dbReference type="SAM" id="MobiDB-lite"/>
    </source>
</evidence>
<dbReference type="OrthoDB" id="65823at2759"/>
<evidence type="ECO:0000256" key="3">
    <source>
        <dbReference type="SAM" id="Phobius"/>
    </source>
</evidence>
<feature type="domain" description="C2H2-type" evidence="5">
    <location>
        <begin position="82"/>
        <end position="110"/>
    </location>
</feature>
<dbReference type="PROSITE" id="PS50157">
    <property type="entry name" value="ZINC_FINGER_C2H2_2"/>
    <property type="match status" value="1"/>
</dbReference>
<keyword evidence="4" id="KW-0732">Signal</keyword>
<reference evidence="6" key="2">
    <citation type="submission" date="2019-06" db="EMBL/GenBank/DDBJ databases">
        <title>Genomics analysis of Aphanomyces spp. identifies a new class of oomycete effector associated with host adaptation.</title>
        <authorList>
            <person name="Gaulin E."/>
        </authorList>
    </citation>
    <scope>NUCLEOTIDE SEQUENCE</scope>
    <source>
        <strain evidence="6">CBS 578.67</strain>
    </source>
</reference>
<accession>A0A485LAA0</accession>
<dbReference type="EMBL" id="VJMH01006378">
    <property type="protein sequence ID" value="KAF0690440.1"/>
    <property type="molecule type" value="Genomic_DNA"/>
</dbReference>
<feature type="signal peptide" evidence="4">
    <location>
        <begin position="1"/>
        <end position="21"/>
    </location>
</feature>
<feature type="chain" id="PRO_5033437392" evidence="4">
    <location>
        <begin position="22"/>
        <end position="266"/>
    </location>
</feature>
<keyword evidence="1" id="KW-0479">Metal-binding</keyword>
<keyword evidence="8" id="KW-1185">Reference proteome</keyword>
<dbReference type="PANTHER" id="PTHR21385:SF0">
    <property type="entry name" value="RE51073P"/>
    <property type="match status" value="1"/>
</dbReference>
<feature type="region of interest" description="Disordered" evidence="2">
    <location>
        <begin position="240"/>
        <end position="266"/>
    </location>
</feature>
<feature type="transmembrane region" description="Helical" evidence="3">
    <location>
        <begin position="215"/>
        <end position="233"/>
    </location>
</feature>
<reference evidence="7 8" key="1">
    <citation type="submission" date="2019-03" db="EMBL/GenBank/DDBJ databases">
        <authorList>
            <person name="Gaulin E."/>
            <person name="Dumas B."/>
        </authorList>
    </citation>
    <scope>NUCLEOTIDE SEQUENCE [LARGE SCALE GENOMIC DNA]</scope>
    <source>
        <strain evidence="7">CBS 568.67</strain>
    </source>
</reference>
<evidence type="ECO:0000313" key="8">
    <source>
        <dbReference type="Proteomes" id="UP000332933"/>
    </source>
</evidence>
<dbReference type="GO" id="GO:0008270">
    <property type="term" value="F:zinc ion binding"/>
    <property type="evidence" value="ECO:0007669"/>
    <property type="project" value="UniProtKB-KW"/>
</dbReference>
<evidence type="ECO:0000259" key="5">
    <source>
        <dbReference type="PROSITE" id="PS50157"/>
    </source>
</evidence>
<evidence type="ECO:0000256" key="1">
    <source>
        <dbReference type="PROSITE-ProRule" id="PRU00042"/>
    </source>
</evidence>
<dbReference type="PANTHER" id="PTHR21385">
    <property type="entry name" value="ZINC FINGER PROTEIN-RELATED"/>
    <property type="match status" value="1"/>
</dbReference>
<sequence length="266" mass="29953">MAKAATRAAIFLILVTGSVDAAPPPTCARHLSREAMLILHQKVYQPARALSYELPPSCPLASNNILYLENEAQKERLHSGRYRCGLCKKQFRTEEYMDKHFDRAHSTADDETGGDDGLCLGDYCDILNCPTHRASARHAKCTHSSLRRLKQQCTTLLQACFPYEEPSFNATTLRRGEPISNRLFDELKQSVCEAIECEAPEKVEPPSMGYLMAESFVKLMVLVGALVGLMYIFDKPVEPSRGSRARLDRRNPRTASAYHRRSIHHD</sequence>
<dbReference type="PROSITE" id="PS00028">
    <property type="entry name" value="ZINC_FINGER_C2H2_1"/>
    <property type="match status" value="1"/>
</dbReference>
<evidence type="ECO:0000256" key="4">
    <source>
        <dbReference type="SAM" id="SignalP"/>
    </source>
</evidence>
<dbReference type="InterPro" id="IPR013087">
    <property type="entry name" value="Znf_C2H2_type"/>
</dbReference>
<gene>
    <name evidence="7" type="primary">Aste57867_18172</name>
    <name evidence="6" type="ORF">As57867_018110</name>
    <name evidence="7" type="ORF">ASTE57867_18172</name>
</gene>
<keyword evidence="1" id="KW-0863">Zinc-finger</keyword>
<evidence type="ECO:0000313" key="6">
    <source>
        <dbReference type="EMBL" id="KAF0690440.1"/>
    </source>
</evidence>
<keyword evidence="3" id="KW-0812">Transmembrane</keyword>
<keyword evidence="3" id="KW-1133">Transmembrane helix</keyword>